<feature type="region of interest" description="Disordered" evidence="1">
    <location>
        <begin position="35"/>
        <end position="61"/>
    </location>
</feature>
<evidence type="ECO:0000313" key="3">
    <source>
        <dbReference type="Proteomes" id="UP000249616"/>
    </source>
</evidence>
<reference evidence="2 3" key="1">
    <citation type="journal article" date="2019" name="Int. J. Syst. Evol. Microbiol.">
        <title>Streptomyces cadmiisoli sp. nov., a novel actinomycete isolated from cadmium-contaminated soil.</title>
        <authorList>
            <person name="Li K."/>
            <person name="Tang X."/>
            <person name="Zhao J."/>
            <person name="Guo Y."/>
            <person name="Tang Y."/>
            <person name="Gao J."/>
        </authorList>
    </citation>
    <scope>NUCLEOTIDE SEQUENCE [LARGE SCALE GENOMIC DNA]</scope>
    <source>
        <strain evidence="2 3">ZFG47</strain>
    </source>
</reference>
<protein>
    <submittedName>
        <fullName evidence="2">Uncharacterized protein</fullName>
    </submittedName>
</protein>
<proteinExistence type="predicted"/>
<evidence type="ECO:0000256" key="1">
    <source>
        <dbReference type="SAM" id="MobiDB-lite"/>
    </source>
</evidence>
<dbReference type="KEGG" id="scad:DN051_12760"/>
<dbReference type="Proteomes" id="UP000249616">
    <property type="component" value="Chromosome"/>
</dbReference>
<accession>A0A2Z4IXT1</accession>
<organism evidence="2 3">
    <name type="scientific">Streptomyces cadmiisoli</name>
    <dbReference type="NCBI Taxonomy" id="2184053"/>
    <lineage>
        <taxon>Bacteria</taxon>
        <taxon>Bacillati</taxon>
        <taxon>Actinomycetota</taxon>
        <taxon>Actinomycetes</taxon>
        <taxon>Kitasatosporales</taxon>
        <taxon>Streptomycetaceae</taxon>
        <taxon>Streptomyces</taxon>
        <taxon>Streptomyces aurantiacus group</taxon>
    </lineage>
</organism>
<gene>
    <name evidence="2" type="ORF">DN051_12760</name>
</gene>
<keyword evidence="3" id="KW-1185">Reference proteome</keyword>
<dbReference type="EMBL" id="CP030073">
    <property type="protein sequence ID" value="AWW37406.1"/>
    <property type="molecule type" value="Genomic_DNA"/>
</dbReference>
<feature type="compositionally biased region" description="Basic residues" evidence="1">
    <location>
        <begin position="51"/>
        <end position="61"/>
    </location>
</feature>
<sequence length="61" mass="7263">MYEYELQRIRSAELIRRADRERTAREAVRRARAARREAAERAAVGGADTRRPRRHRFPRTA</sequence>
<name>A0A2Z4IXT1_9ACTN</name>
<evidence type="ECO:0000313" key="2">
    <source>
        <dbReference type="EMBL" id="AWW37406.1"/>
    </source>
</evidence>
<dbReference type="RefSeq" id="WP_053760006.1">
    <property type="nucleotide sequence ID" value="NZ_CBDRHE010000008.1"/>
</dbReference>
<dbReference type="AlphaFoldDB" id="A0A2Z4IXT1"/>
<dbReference type="GeneID" id="32588584"/>